<protein>
    <submittedName>
        <fullName evidence="1">Uncharacterized protein</fullName>
    </submittedName>
</protein>
<comment type="caution">
    <text evidence="1">The sequence shown here is derived from an EMBL/GenBank/DDBJ whole genome shotgun (WGS) entry which is preliminary data.</text>
</comment>
<dbReference type="EMBL" id="JAUTXU010000354">
    <property type="protein sequence ID" value="KAK3683259.1"/>
    <property type="molecule type" value="Genomic_DNA"/>
</dbReference>
<evidence type="ECO:0000313" key="1">
    <source>
        <dbReference type="EMBL" id="KAK3683259.1"/>
    </source>
</evidence>
<accession>A0ACC3MD74</accession>
<reference evidence="1" key="1">
    <citation type="submission" date="2023-07" db="EMBL/GenBank/DDBJ databases">
        <title>Black Yeasts Isolated from many extreme environments.</title>
        <authorList>
            <person name="Coleine C."/>
            <person name="Stajich J.E."/>
            <person name="Selbmann L."/>
        </authorList>
    </citation>
    <scope>NUCLEOTIDE SEQUENCE</scope>
    <source>
        <strain evidence="1">CCFEE 5714</strain>
    </source>
</reference>
<proteinExistence type="predicted"/>
<organism evidence="1 2">
    <name type="scientific">Vermiconidia calcicola</name>
    <dbReference type="NCBI Taxonomy" id="1690605"/>
    <lineage>
        <taxon>Eukaryota</taxon>
        <taxon>Fungi</taxon>
        <taxon>Dikarya</taxon>
        <taxon>Ascomycota</taxon>
        <taxon>Pezizomycotina</taxon>
        <taxon>Dothideomycetes</taxon>
        <taxon>Dothideomycetidae</taxon>
        <taxon>Mycosphaerellales</taxon>
        <taxon>Extremaceae</taxon>
        <taxon>Vermiconidia</taxon>
    </lineage>
</organism>
<evidence type="ECO:0000313" key="2">
    <source>
        <dbReference type="Proteomes" id="UP001281147"/>
    </source>
</evidence>
<dbReference type="Proteomes" id="UP001281147">
    <property type="component" value="Unassembled WGS sequence"/>
</dbReference>
<gene>
    <name evidence="1" type="ORF">LTR37_020402</name>
</gene>
<sequence length="391" mass="44170">MARIQKFSSSEGDIDLRAAKRILHDYNLFQSFANGGRHENAVDQISEQMCDVQKTVNEIDNIIILAAQKLRTKCQKLQQQTDTFIDQVITRPDGYRGGDLLSLTSTQLGEFLDRTTISDKQAFVEYVRRVFRLQCGDSSSPADEKRLHDFGPWLEVEDLDSSDPFLRKAFMLVQKMVDLDLVPEVLHSLVVLKTVYYPRNPRLVTRLPNQSHDLIDETLYSLIDGKKIGPLRLPYTSKIAHQSSVCWDFASAARTLKAAYRSSHCPPEDQNDKCFHWNSVTLLGWLQQKAWSSIRSNVFQCVAGRLPAELAETVFDYTLKAESIPANPATRKGNSHAARVYYGPVKRRYLCRAMKVSESSDDEFYVSSGPGQSREDLESDTSSNADADNGS</sequence>
<name>A0ACC3MD74_9PEZI</name>
<keyword evidence="2" id="KW-1185">Reference proteome</keyword>